<protein>
    <submittedName>
        <fullName evidence="3">MFS transporter permease</fullName>
    </submittedName>
</protein>
<reference evidence="3 4" key="1">
    <citation type="submission" date="2013-10" db="EMBL/GenBank/DDBJ databases">
        <title>Salinisphaera japonica YTM-1 Genome Sequencing.</title>
        <authorList>
            <person name="Lai Q."/>
            <person name="Li C."/>
            <person name="Shao Z."/>
        </authorList>
    </citation>
    <scope>NUCLEOTIDE SEQUENCE [LARGE SCALE GENOMIC DNA]</scope>
    <source>
        <strain evidence="3 4">YTM-1</strain>
    </source>
</reference>
<keyword evidence="4" id="KW-1185">Reference proteome</keyword>
<keyword evidence="2" id="KW-1133">Transmembrane helix</keyword>
<comment type="caution">
    <text evidence="3">The sequence shown here is derived from an EMBL/GenBank/DDBJ whole genome shotgun (WGS) entry which is preliminary data.</text>
</comment>
<feature type="transmembrane region" description="Helical" evidence="2">
    <location>
        <begin position="145"/>
        <end position="164"/>
    </location>
</feature>
<feature type="region of interest" description="Disordered" evidence="1">
    <location>
        <begin position="1"/>
        <end position="22"/>
    </location>
</feature>
<dbReference type="RefSeq" id="WP_221180136.1">
    <property type="nucleotide sequence ID" value="NZ_AYKG01000013.1"/>
</dbReference>
<dbReference type="InParanoid" id="A0A423PW79"/>
<feature type="transmembrane region" description="Helical" evidence="2">
    <location>
        <begin position="118"/>
        <end position="139"/>
    </location>
</feature>
<dbReference type="Gene3D" id="1.20.1250.20">
    <property type="entry name" value="MFS general substrate transporter like domains"/>
    <property type="match status" value="1"/>
</dbReference>
<evidence type="ECO:0000313" key="3">
    <source>
        <dbReference type="EMBL" id="ROO29782.1"/>
    </source>
</evidence>
<feature type="transmembrane region" description="Helical" evidence="2">
    <location>
        <begin position="396"/>
        <end position="418"/>
    </location>
</feature>
<feature type="transmembrane region" description="Helical" evidence="2">
    <location>
        <begin position="298"/>
        <end position="319"/>
    </location>
</feature>
<dbReference type="Proteomes" id="UP000285310">
    <property type="component" value="Unassembled WGS sequence"/>
</dbReference>
<feature type="transmembrane region" description="Helical" evidence="2">
    <location>
        <begin position="184"/>
        <end position="206"/>
    </location>
</feature>
<feature type="transmembrane region" description="Helical" evidence="2">
    <location>
        <begin position="424"/>
        <end position="441"/>
    </location>
</feature>
<dbReference type="SUPFAM" id="SSF103473">
    <property type="entry name" value="MFS general substrate transporter"/>
    <property type="match status" value="1"/>
</dbReference>
<dbReference type="InterPro" id="IPR036259">
    <property type="entry name" value="MFS_trans_sf"/>
</dbReference>
<sequence>MSTTPARDSATTPRPEDGPVRDLYDLVTGDENARVCTDISESACREQPANFFIHLVSLFATKAGDLLASPKLVLPWLLASLGAPVWMAGMLVPIRESLALLPQLVVAGWIRQAPVRKWFWVAGSLVQGMMILAMIGTALMFSPAVAGLSILALLAVFSLGRGVCSASYKDVQGKTIAKTRRGTVSGYAASGAGGLAVALGVVLYVLPGARNFAPIIGLLAIAGGLWLIAAGVFACLREFAGATEGAGNALKTALSSLSLIREKPAFGRFIAVRGLLIATALAAPYYAQLARTAGDASIGHLAVLLGLSGLASLVSAPFWGRFSDYSARQVMILTGLAAAVLNAAVALVVISGLGSWAGVWPFAGAYFVLAGIHAGVRLGRKTYLTDLGSADDRAQLTAVANTTIGIILLAGGGVIAAIGLLGAAAAVAALVVPAAAAAWLARGLPELEARG</sequence>
<name>A0A423PW79_9GAMM</name>
<feature type="transmembrane region" description="Helical" evidence="2">
    <location>
        <begin position="359"/>
        <end position="376"/>
    </location>
</feature>
<keyword evidence="2" id="KW-0812">Transmembrane</keyword>
<dbReference type="EMBL" id="AYKG01000013">
    <property type="protein sequence ID" value="ROO29782.1"/>
    <property type="molecule type" value="Genomic_DNA"/>
</dbReference>
<dbReference type="AlphaFoldDB" id="A0A423PW79"/>
<evidence type="ECO:0000256" key="1">
    <source>
        <dbReference type="SAM" id="MobiDB-lite"/>
    </source>
</evidence>
<organism evidence="3 4">
    <name type="scientific">Salinisphaera japonica YTM-1</name>
    <dbReference type="NCBI Taxonomy" id="1209778"/>
    <lineage>
        <taxon>Bacteria</taxon>
        <taxon>Pseudomonadati</taxon>
        <taxon>Pseudomonadota</taxon>
        <taxon>Gammaproteobacteria</taxon>
        <taxon>Salinisphaerales</taxon>
        <taxon>Salinisphaeraceae</taxon>
        <taxon>Salinisphaera</taxon>
    </lineage>
</organism>
<feature type="transmembrane region" description="Helical" evidence="2">
    <location>
        <begin position="73"/>
        <end position="94"/>
    </location>
</feature>
<feature type="compositionally biased region" description="Polar residues" evidence="1">
    <location>
        <begin position="1"/>
        <end position="12"/>
    </location>
</feature>
<feature type="transmembrane region" description="Helical" evidence="2">
    <location>
        <begin position="331"/>
        <end position="353"/>
    </location>
</feature>
<keyword evidence="2" id="KW-0472">Membrane</keyword>
<accession>A0A423PW79</accession>
<evidence type="ECO:0000256" key="2">
    <source>
        <dbReference type="SAM" id="Phobius"/>
    </source>
</evidence>
<feature type="transmembrane region" description="Helical" evidence="2">
    <location>
        <begin position="265"/>
        <end position="286"/>
    </location>
</feature>
<feature type="transmembrane region" description="Helical" evidence="2">
    <location>
        <begin position="212"/>
        <end position="236"/>
    </location>
</feature>
<proteinExistence type="predicted"/>
<evidence type="ECO:0000313" key="4">
    <source>
        <dbReference type="Proteomes" id="UP000285310"/>
    </source>
</evidence>
<gene>
    <name evidence="3" type="ORF">SAJA_05810</name>
</gene>